<dbReference type="InterPro" id="IPR000073">
    <property type="entry name" value="AB_hydrolase_1"/>
</dbReference>
<dbReference type="PRINTS" id="PR00111">
    <property type="entry name" value="ABHYDROLASE"/>
</dbReference>
<dbReference type="SUPFAM" id="SSF53474">
    <property type="entry name" value="alpha/beta-Hydrolases"/>
    <property type="match status" value="1"/>
</dbReference>
<feature type="domain" description="AB hydrolase-1" evidence="1">
    <location>
        <begin position="7"/>
        <end position="238"/>
    </location>
</feature>
<accession>A0A6J7IEU8</accession>
<dbReference type="PANTHER" id="PTHR43194">
    <property type="entry name" value="HYDROLASE ALPHA/BETA FOLD FAMILY"/>
    <property type="match status" value="1"/>
</dbReference>
<evidence type="ECO:0000313" key="2">
    <source>
        <dbReference type="EMBL" id="CAB4929325.1"/>
    </source>
</evidence>
<dbReference type="Pfam" id="PF00561">
    <property type="entry name" value="Abhydrolase_1"/>
    <property type="match status" value="1"/>
</dbReference>
<evidence type="ECO:0000259" key="1">
    <source>
        <dbReference type="Pfam" id="PF00561"/>
    </source>
</evidence>
<dbReference type="EMBL" id="CAFBNE010000003">
    <property type="protein sequence ID" value="CAB4929325.1"/>
    <property type="molecule type" value="Genomic_DNA"/>
</dbReference>
<name>A0A6J7IEU8_9ZZZZ</name>
<dbReference type="InterPro" id="IPR050228">
    <property type="entry name" value="Carboxylesterase_BioH"/>
</dbReference>
<proteinExistence type="predicted"/>
<dbReference type="GO" id="GO:0003824">
    <property type="term" value="F:catalytic activity"/>
    <property type="evidence" value="ECO:0007669"/>
    <property type="project" value="InterPro"/>
</dbReference>
<organism evidence="2">
    <name type="scientific">freshwater metagenome</name>
    <dbReference type="NCBI Taxonomy" id="449393"/>
    <lineage>
        <taxon>unclassified sequences</taxon>
        <taxon>metagenomes</taxon>
        <taxon>ecological metagenomes</taxon>
    </lineage>
</organism>
<reference evidence="2" key="1">
    <citation type="submission" date="2020-05" db="EMBL/GenBank/DDBJ databases">
        <authorList>
            <person name="Chiriac C."/>
            <person name="Salcher M."/>
            <person name="Ghai R."/>
            <person name="Kavagutti S V."/>
        </authorList>
    </citation>
    <scope>NUCLEOTIDE SEQUENCE</scope>
</reference>
<dbReference type="Gene3D" id="3.40.50.1820">
    <property type="entry name" value="alpha/beta hydrolase"/>
    <property type="match status" value="1"/>
</dbReference>
<dbReference type="PANTHER" id="PTHR43194:SF5">
    <property type="entry name" value="PIMELOYL-[ACYL-CARRIER PROTEIN] METHYL ESTER ESTERASE"/>
    <property type="match status" value="1"/>
</dbReference>
<dbReference type="InterPro" id="IPR029058">
    <property type="entry name" value="AB_hydrolase_fold"/>
</dbReference>
<dbReference type="PRINTS" id="PR00412">
    <property type="entry name" value="EPOXHYDRLASE"/>
</dbReference>
<dbReference type="AlphaFoldDB" id="A0A6J7IEU8"/>
<gene>
    <name evidence="2" type="ORF">UFOPK3772_00149</name>
</gene>
<protein>
    <submittedName>
        <fullName evidence="2">Unannotated protein</fullName>
    </submittedName>
</protein>
<dbReference type="InterPro" id="IPR000639">
    <property type="entry name" value="Epox_hydrolase-like"/>
</dbReference>
<sequence>MKPARCVVLLHAFPCDGRMWAAQADALSEAGWDLVIPDLPGFGASDVLEADPSLDLVADVVLRELSVQRIEGAVLAGLSLGGYVAMAMMRRAPERFSALMLCDTKASADTAEARENRHRLAEAVLEEPAACGGILRQSVLPGLLGATTFAERPAVVAEVGGWLDEARPEAVAWYQRAMAARPSSIEVLAAASIPALVLWGEEDTLSPEGDQHVMLDVLGKGSSALIPGAGHLSAVERPSTVSRRMIEFLEGAVLRS</sequence>